<feature type="transmembrane region" description="Helical" evidence="9">
    <location>
        <begin position="188"/>
        <end position="206"/>
    </location>
</feature>
<comment type="subcellular location">
    <subcellularLocation>
        <location evidence="1 9">Cell membrane</location>
        <topology evidence="1 9">Multi-pass membrane protein</topology>
    </subcellularLocation>
</comment>
<keyword evidence="8 9" id="KW-0012">Acyltransferase</keyword>
<evidence type="ECO:0000259" key="10">
    <source>
        <dbReference type="PROSITE" id="PS50263"/>
    </source>
</evidence>
<name>A0ABV7EHH4_9SPHN</name>
<comment type="function">
    <text evidence="9">Catalyzes the phospholipid dependent N-acylation of the N-terminal cysteine of apolipoprotein, the last step in lipoprotein maturation.</text>
</comment>
<dbReference type="InterPro" id="IPR003010">
    <property type="entry name" value="C-N_Hydrolase"/>
</dbReference>
<protein>
    <recommendedName>
        <fullName evidence="9">Apolipoprotein N-acyltransferase</fullName>
        <shortName evidence="9">ALP N-acyltransferase</shortName>
        <ecNumber evidence="9">2.3.1.269</ecNumber>
    </recommendedName>
</protein>
<evidence type="ECO:0000256" key="1">
    <source>
        <dbReference type="ARBA" id="ARBA00004651"/>
    </source>
</evidence>
<evidence type="ECO:0000256" key="3">
    <source>
        <dbReference type="ARBA" id="ARBA00022475"/>
    </source>
</evidence>
<comment type="pathway">
    <text evidence="9">Protein modification; lipoprotein biosynthesis (N-acyl transfer).</text>
</comment>
<evidence type="ECO:0000256" key="8">
    <source>
        <dbReference type="ARBA" id="ARBA00023315"/>
    </source>
</evidence>
<dbReference type="Gene3D" id="3.60.110.10">
    <property type="entry name" value="Carbon-nitrogen hydrolase"/>
    <property type="match status" value="1"/>
</dbReference>
<feature type="transmembrane region" description="Helical" evidence="9">
    <location>
        <begin position="115"/>
        <end position="140"/>
    </location>
</feature>
<dbReference type="Pfam" id="PF20154">
    <property type="entry name" value="LNT_N"/>
    <property type="match status" value="1"/>
</dbReference>
<keyword evidence="5 9" id="KW-0812">Transmembrane</keyword>
<dbReference type="InterPro" id="IPR004563">
    <property type="entry name" value="Apolipo_AcylTrfase"/>
</dbReference>
<dbReference type="RefSeq" id="WP_336919371.1">
    <property type="nucleotide sequence ID" value="NZ_JBANRN010000009.1"/>
</dbReference>
<comment type="catalytic activity">
    <reaction evidence="9">
        <text>N-terminal S-1,2-diacyl-sn-glyceryl-L-cysteinyl-[lipoprotein] + a glycerophospholipid = N-acyl-S-1,2-diacyl-sn-glyceryl-L-cysteinyl-[lipoprotein] + a 2-acyl-sn-glycero-3-phospholipid + H(+)</text>
        <dbReference type="Rhea" id="RHEA:48228"/>
        <dbReference type="Rhea" id="RHEA-COMP:14681"/>
        <dbReference type="Rhea" id="RHEA-COMP:14684"/>
        <dbReference type="ChEBI" id="CHEBI:15378"/>
        <dbReference type="ChEBI" id="CHEBI:136912"/>
        <dbReference type="ChEBI" id="CHEBI:140656"/>
        <dbReference type="ChEBI" id="CHEBI:140657"/>
        <dbReference type="ChEBI" id="CHEBI:140660"/>
        <dbReference type="EC" id="2.3.1.269"/>
    </reaction>
</comment>
<feature type="transmembrane region" description="Helical" evidence="9">
    <location>
        <begin position="489"/>
        <end position="512"/>
    </location>
</feature>
<dbReference type="HAMAP" id="MF_01148">
    <property type="entry name" value="Lnt"/>
    <property type="match status" value="1"/>
</dbReference>
<dbReference type="PROSITE" id="PS50263">
    <property type="entry name" value="CN_HYDROLASE"/>
    <property type="match status" value="1"/>
</dbReference>
<dbReference type="PANTHER" id="PTHR38686">
    <property type="entry name" value="APOLIPOPROTEIN N-ACYLTRANSFERASE"/>
    <property type="match status" value="1"/>
</dbReference>
<dbReference type="GO" id="GO:0016746">
    <property type="term" value="F:acyltransferase activity"/>
    <property type="evidence" value="ECO:0007669"/>
    <property type="project" value="UniProtKB-KW"/>
</dbReference>
<evidence type="ECO:0000256" key="5">
    <source>
        <dbReference type="ARBA" id="ARBA00022692"/>
    </source>
</evidence>
<evidence type="ECO:0000313" key="11">
    <source>
        <dbReference type="EMBL" id="MFC3101323.1"/>
    </source>
</evidence>
<accession>A0ABV7EHH4</accession>
<keyword evidence="3 9" id="KW-1003">Cell membrane</keyword>
<feature type="transmembrane region" description="Helical" evidence="9">
    <location>
        <begin position="49"/>
        <end position="68"/>
    </location>
</feature>
<feature type="transmembrane region" description="Helical" evidence="9">
    <location>
        <begin position="80"/>
        <end position="103"/>
    </location>
</feature>
<evidence type="ECO:0000256" key="6">
    <source>
        <dbReference type="ARBA" id="ARBA00022989"/>
    </source>
</evidence>
<dbReference type="Pfam" id="PF00795">
    <property type="entry name" value="CN_hydrolase"/>
    <property type="match status" value="1"/>
</dbReference>
<dbReference type="NCBIfam" id="TIGR00546">
    <property type="entry name" value="lnt"/>
    <property type="match status" value="1"/>
</dbReference>
<keyword evidence="12" id="KW-1185">Reference proteome</keyword>
<feature type="transmembrane region" description="Helical" evidence="9">
    <location>
        <begin position="25"/>
        <end position="42"/>
    </location>
</feature>
<feature type="domain" description="CN hydrolase" evidence="10">
    <location>
        <begin position="219"/>
        <end position="483"/>
    </location>
</feature>
<feature type="transmembrane region" description="Helical" evidence="9">
    <location>
        <begin position="160"/>
        <end position="181"/>
    </location>
</feature>
<dbReference type="InterPro" id="IPR045378">
    <property type="entry name" value="LNT_N"/>
</dbReference>
<reference evidence="12" key="1">
    <citation type="journal article" date="2019" name="Int. J. Syst. Evol. Microbiol.">
        <title>The Global Catalogue of Microorganisms (GCM) 10K type strain sequencing project: providing services to taxonomists for standard genome sequencing and annotation.</title>
        <authorList>
            <consortium name="The Broad Institute Genomics Platform"/>
            <consortium name="The Broad Institute Genome Sequencing Center for Infectious Disease"/>
            <person name="Wu L."/>
            <person name="Ma J."/>
        </authorList>
    </citation>
    <scope>NUCLEOTIDE SEQUENCE [LARGE SCALE GENOMIC DNA]</scope>
    <source>
        <strain evidence="12">KCTC 52606</strain>
    </source>
</reference>
<evidence type="ECO:0000256" key="9">
    <source>
        <dbReference type="HAMAP-Rule" id="MF_01148"/>
    </source>
</evidence>
<sequence length="518" mass="54870">MRYPAAGALGLGVLAATGFQPLGLWPIALLAMGAFAGLLQRARDARQAAWWGWMFGLGHFTFGNSWIATAFTYQANMPAVLGWAAVPLLAAYLALYPALATGAAGRMAGPRGGAVAALALAGCWIVAEWLRSWVFTGYAWNPFAMVLLGPMDRPGLAALAPWMGTYALSGLAVLLAAGLVGVLQARRWIAAGMAGTLLVAGMYWPAGKAEEGRLAVTLVQPGIPQPQVNDARFYDANLLRLMHMSGRIGGADAQGEPRLVLWPESGMADYIEDGYPQRYYDRLTTMGSPAYARALLARAIGPDSLLLTGGQRLAFDNAGRLAGAYNSVLAVDDAGAIRGIYSKAHLVPYGEYLPLRGLLEPLGFSRLVPGSIDFLPGPGPQTLSLGAFGDAGIQICYEIIFSGQVTDDSFRPDYIYTGSNDGWFGAAGPPQHFAQARMRAVEEGLPVLRSTTSGISGIIDARGVVRHMIPTGAMDRIDALVPPAAPPTLFAMLGNVLALAWAGLFLMLAFVASRKSRR</sequence>
<evidence type="ECO:0000256" key="4">
    <source>
        <dbReference type="ARBA" id="ARBA00022679"/>
    </source>
</evidence>
<dbReference type="EC" id="2.3.1.269" evidence="9"/>
<dbReference type="PANTHER" id="PTHR38686:SF1">
    <property type="entry name" value="APOLIPOPROTEIN N-ACYLTRANSFERASE"/>
    <property type="match status" value="1"/>
</dbReference>
<dbReference type="CDD" id="cd07571">
    <property type="entry name" value="ALP_N-acyl_transferase"/>
    <property type="match status" value="1"/>
</dbReference>
<keyword evidence="4 9" id="KW-0808">Transferase</keyword>
<organism evidence="11 12">
    <name type="scientific">Alteraurantiacibacter lauratis</name>
    <dbReference type="NCBI Taxonomy" id="2054627"/>
    <lineage>
        <taxon>Bacteria</taxon>
        <taxon>Pseudomonadati</taxon>
        <taxon>Pseudomonadota</taxon>
        <taxon>Alphaproteobacteria</taxon>
        <taxon>Sphingomonadales</taxon>
        <taxon>Erythrobacteraceae</taxon>
        <taxon>Alteraurantiacibacter</taxon>
    </lineage>
</organism>
<dbReference type="EMBL" id="JBHRSU010000032">
    <property type="protein sequence ID" value="MFC3101323.1"/>
    <property type="molecule type" value="Genomic_DNA"/>
</dbReference>
<comment type="similarity">
    <text evidence="2 9">Belongs to the CN hydrolase family. Apolipoprotein N-acyltransferase subfamily.</text>
</comment>
<dbReference type="InterPro" id="IPR036526">
    <property type="entry name" value="C-N_Hydrolase_sf"/>
</dbReference>
<keyword evidence="7 9" id="KW-0472">Membrane</keyword>
<evidence type="ECO:0000256" key="7">
    <source>
        <dbReference type="ARBA" id="ARBA00023136"/>
    </source>
</evidence>
<keyword evidence="6 9" id="KW-1133">Transmembrane helix</keyword>
<evidence type="ECO:0000256" key="2">
    <source>
        <dbReference type="ARBA" id="ARBA00010065"/>
    </source>
</evidence>
<evidence type="ECO:0000313" key="12">
    <source>
        <dbReference type="Proteomes" id="UP001595378"/>
    </source>
</evidence>
<dbReference type="SUPFAM" id="SSF56317">
    <property type="entry name" value="Carbon-nitrogen hydrolase"/>
    <property type="match status" value="1"/>
</dbReference>
<proteinExistence type="inferred from homology"/>
<gene>
    <name evidence="9 11" type="primary">lnt</name>
    <name evidence="11" type="ORF">ACFODK_10535</name>
</gene>
<comment type="caution">
    <text evidence="11">The sequence shown here is derived from an EMBL/GenBank/DDBJ whole genome shotgun (WGS) entry which is preliminary data.</text>
</comment>
<dbReference type="Proteomes" id="UP001595378">
    <property type="component" value="Unassembled WGS sequence"/>
</dbReference>